<keyword evidence="2" id="KW-0812">Transmembrane</keyword>
<sequence length="166" mass="18052">MTGIFEQVMIGLGYFVFLPLIWWAGNGLIKWVVTSSVKTVVPQSSISPEQGGGSEEIQTSSQQQDADSKELRAGRVIGGLERLLILTGLLLGKWEVLVAVIALKTTARYKELDKQIRAEYFLIGSLCSILWAVAIAVLLLLYDRFAGFGLFPSGLLGQLGLPGLKI</sequence>
<reference evidence="3 4" key="1">
    <citation type="submission" date="2016-11" db="EMBL/GenBank/DDBJ databases">
        <authorList>
            <person name="Jaros S."/>
            <person name="Januszkiewicz K."/>
            <person name="Wedrychowicz H."/>
        </authorList>
    </citation>
    <scope>NUCLEOTIDE SEQUENCE [LARGE SCALE GENOMIC DNA]</scope>
    <source>
        <strain evidence="3 4">DSM 22153</strain>
    </source>
</reference>
<keyword evidence="2" id="KW-1133">Transmembrane helix</keyword>
<feature type="region of interest" description="Disordered" evidence="1">
    <location>
        <begin position="44"/>
        <end position="67"/>
    </location>
</feature>
<evidence type="ECO:0000313" key="3">
    <source>
        <dbReference type="EMBL" id="SHL28707.1"/>
    </source>
</evidence>
<dbReference type="OrthoDB" id="8536716at2"/>
<evidence type="ECO:0000256" key="1">
    <source>
        <dbReference type="SAM" id="MobiDB-lite"/>
    </source>
</evidence>
<evidence type="ECO:0000256" key="2">
    <source>
        <dbReference type="SAM" id="Phobius"/>
    </source>
</evidence>
<dbReference type="Proteomes" id="UP000186002">
    <property type="component" value="Unassembled WGS sequence"/>
</dbReference>
<feature type="transmembrane region" description="Helical" evidence="2">
    <location>
        <begin position="12"/>
        <end position="33"/>
    </location>
</feature>
<dbReference type="EMBL" id="FRBW01000001">
    <property type="protein sequence ID" value="SHL28707.1"/>
    <property type="molecule type" value="Genomic_DNA"/>
</dbReference>
<name>A0A1M6ZE34_9HYPH</name>
<accession>A0A1M6ZE34</accession>
<dbReference type="AlphaFoldDB" id="A0A1M6ZE34"/>
<dbReference type="RefSeq" id="WP_073007664.1">
    <property type="nucleotide sequence ID" value="NZ_FRBW01000001.1"/>
</dbReference>
<evidence type="ECO:0000313" key="4">
    <source>
        <dbReference type="Proteomes" id="UP000186002"/>
    </source>
</evidence>
<proteinExistence type="predicted"/>
<protein>
    <submittedName>
        <fullName evidence="3">Uncharacterized protein</fullName>
    </submittedName>
</protein>
<gene>
    <name evidence="3" type="ORF">SAMN05444272_0210</name>
</gene>
<organism evidence="3 4">
    <name type="scientific">Roseibium suaedae</name>
    <dbReference type="NCBI Taxonomy" id="735517"/>
    <lineage>
        <taxon>Bacteria</taxon>
        <taxon>Pseudomonadati</taxon>
        <taxon>Pseudomonadota</taxon>
        <taxon>Alphaproteobacteria</taxon>
        <taxon>Hyphomicrobiales</taxon>
        <taxon>Stappiaceae</taxon>
        <taxon>Roseibium</taxon>
    </lineage>
</organism>
<keyword evidence="2" id="KW-0472">Membrane</keyword>
<feature type="compositionally biased region" description="Polar residues" evidence="1">
    <location>
        <begin position="56"/>
        <end position="65"/>
    </location>
</feature>
<keyword evidence="4" id="KW-1185">Reference proteome</keyword>
<feature type="transmembrane region" description="Helical" evidence="2">
    <location>
        <begin position="119"/>
        <end position="142"/>
    </location>
</feature>
<dbReference type="STRING" id="735517.SAMN05444272_0210"/>